<dbReference type="Proteomes" id="UP000007060">
    <property type="component" value="Unassembled WGS sequence"/>
</dbReference>
<protein>
    <submittedName>
        <fullName evidence="2">Transcription factor</fullName>
    </submittedName>
</protein>
<evidence type="ECO:0000256" key="1">
    <source>
        <dbReference type="SAM" id="MobiDB-lite"/>
    </source>
</evidence>
<organism evidence="2 3">
    <name type="scientific">Saccharomyces cerevisiae (strain YJM789)</name>
    <name type="common">Baker's yeast</name>
    <dbReference type="NCBI Taxonomy" id="307796"/>
    <lineage>
        <taxon>Eukaryota</taxon>
        <taxon>Fungi</taxon>
        <taxon>Dikarya</taxon>
        <taxon>Ascomycota</taxon>
        <taxon>Saccharomycotina</taxon>
        <taxon>Saccharomycetes</taxon>
        <taxon>Saccharomycetales</taxon>
        <taxon>Saccharomycetaceae</taxon>
        <taxon>Saccharomyces</taxon>
    </lineage>
</organism>
<proteinExistence type="predicted"/>
<feature type="compositionally biased region" description="Basic residues" evidence="1">
    <location>
        <begin position="40"/>
        <end position="49"/>
    </location>
</feature>
<dbReference type="AlphaFoldDB" id="A6ZVC2"/>
<sequence length="346" mass="39013">MQKSILLTKPDGTQSNLHSIKTETPTTVEFDSEQMERGHRERGRSKKKRGERDSNVSSLSRSRSRASSRSRVREEEFLKWTVLRQDPSMRLRVVDVDSEEEGEGNDEDDDDGDGDDMDEEESDEEQVSDIENDLEIDEEFHYDLGMKVLPNFCTSINEVLDSSKPWIAKYEISIRGHENEGVSLEQLDGGYVRAMQLLTKGAGAEAGNQRSFILYTDLSSESTYALTYLMGAAVNQGDTVYIVHWEPSKPTDDSQMFANVARIRKHVMHLFDCVAGVLDDLDVVVLSLTHPYPKHLLNEMIHGLKPVALCCSLSVILSTLQNFVCSVPILAVRKKLKRAKRKGISE</sequence>
<evidence type="ECO:0000313" key="3">
    <source>
        <dbReference type="Proteomes" id="UP000007060"/>
    </source>
</evidence>
<accession>A6ZVC2</accession>
<comment type="caution">
    <text evidence="2">The sequence shown here is derived from an EMBL/GenBank/DDBJ whole genome shotgun (WGS) entry which is preliminary data.</text>
</comment>
<feature type="compositionally biased region" description="Acidic residues" evidence="1">
    <location>
        <begin position="96"/>
        <end position="132"/>
    </location>
</feature>
<feature type="region of interest" description="Disordered" evidence="1">
    <location>
        <begin position="91"/>
        <end position="132"/>
    </location>
</feature>
<dbReference type="HOGENOM" id="CLU_044106_0_0_1"/>
<reference evidence="2 3" key="1">
    <citation type="journal article" date="2007" name="Proc. Natl. Acad. Sci. U.S.A.">
        <title>Genome sequencing and comparative analysis of Saccharomyces cerevisiae strain YJM789.</title>
        <authorList>
            <person name="Wei W."/>
            <person name="McCusker J.H."/>
            <person name="Hyman R.W."/>
            <person name="Jones T."/>
            <person name="Ning Y."/>
            <person name="Cao Z."/>
            <person name="Gu Z."/>
            <person name="Bruno D."/>
            <person name="Miranda M."/>
            <person name="Nguyen M."/>
            <person name="Wilhelmy J."/>
            <person name="Komp C."/>
            <person name="Tamse R."/>
            <person name="Wang X."/>
            <person name="Jia P."/>
            <person name="Luedi P."/>
            <person name="Oefner P.J."/>
            <person name="David L."/>
            <person name="Dietrich F.S."/>
            <person name="Li Y."/>
            <person name="Davis R.W."/>
            <person name="Steinmetz L.M."/>
        </authorList>
    </citation>
    <scope>NUCLEOTIDE SEQUENCE [LARGE SCALE GENOMIC DNA]</scope>
    <source>
        <strain evidence="2 3">YJM789</strain>
    </source>
</reference>
<dbReference type="OrthoDB" id="992776at2759"/>
<name>A6ZVC2_YEAS7</name>
<dbReference type="EMBL" id="AAFW02000124">
    <property type="protein sequence ID" value="EDN61347.1"/>
    <property type="molecule type" value="Genomic_DNA"/>
</dbReference>
<feature type="compositionally biased region" description="Polar residues" evidence="1">
    <location>
        <begin position="1"/>
        <end position="29"/>
    </location>
</feature>
<gene>
    <name evidence="2" type="primary">IMP2'</name>
    <name evidence="2" type="ORF">SCY_2638</name>
</gene>
<feature type="region of interest" description="Disordered" evidence="1">
    <location>
        <begin position="1"/>
        <end position="74"/>
    </location>
</feature>
<evidence type="ECO:0000313" key="2">
    <source>
        <dbReference type="EMBL" id="EDN61347.1"/>
    </source>
</evidence>